<organism evidence="2 3">
    <name type="scientific">Caldalkalibacillus horti</name>
    <dbReference type="NCBI Taxonomy" id="77523"/>
    <lineage>
        <taxon>Bacteria</taxon>
        <taxon>Bacillati</taxon>
        <taxon>Bacillota</taxon>
        <taxon>Bacilli</taxon>
        <taxon>Bacillales</taxon>
        <taxon>Bacillaceae</taxon>
        <taxon>Caldalkalibacillus</taxon>
    </lineage>
</organism>
<dbReference type="InterPro" id="IPR051678">
    <property type="entry name" value="AGP_Transferase"/>
</dbReference>
<dbReference type="InterPro" id="IPR016259">
    <property type="entry name" value="Hygromycin-B_Kinase"/>
</dbReference>
<accession>A0ABT9VZ18</accession>
<dbReference type="PANTHER" id="PTHR21310">
    <property type="entry name" value="AMINOGLYCOSIDE PHOSPHOTRANSFERASE-RELATED-RELATED"/>
    <property type="match status" value="1"/>
</dbReference>
<dbReference type="GO" id="GO:0008904">
    <property type="term" value="F:hygromycin-B 7''-O-phosphotransferase activity"/>
    <property type="evidence" value="ECO:0007669"/>
    <property type="project" value="UniProtKB-EC"/>
</dbReference>
<name>A0ABT9VZ18_9BACI</name>
<feature type="domain" description="Aminoglycoside phosphotransferase" evidence="1">
    <location>
        <begin position="36"/>
        <end position="253"/>
    </location>
</feature>
<proteinExistence type="predicted"/>
<evidence type="ECO:0000313" key="3">
    <source>
        <dbReference type="Proteomes" id="UP001235840"/>
    </source>
</evidence>
<dbReference type="InterPro" id="IPR011009">
    <property type="entry name" value="Kinase-like_dom_sf"/>
</dbReference>
<evidence type="ECO:0000313" key="2">
    <source>
        <dbReference type="EMBL" id="MDQ0166239.1"/>
    </source>
</evidence>
<dbReference type="Proteomes" id="UP001235840">
    <property type="component" value="Unassembled WGS sequence"/>
</dbReference>
<dbReference type="Gene3D" id="3.90.1200.10">
    <property type="match status" value="1"/>
</dbReference>
<gene>
    <name evidence="2" type="ORF">J2S11_002140</name>
</gene>
<reference evidence="2 3" key="1">
    <citation type="submission" date="2023-07" db="EMBL/GenBank/DDBJ databases">
        <title>Genomic Encyclopedia of Type Strains, Phase IV (KMG-IV): sequencing the most valuable type-strain genomes for metagenomic binning, comparative biology and taxonomic classification.</title>
        <authorList>
            <person name="Goeker M."/>
        </authorList>
    </citation>
    <scope>NUCLEOTIDE SEQUENCE [LARGE SCALE GENOMIC DNA]</scope>
    <source>
        <strain evidence="2 3">DSM 12751</strain>
    </source>
</reference>
<dbReference type="Pfam" id="PF01636">
    <property type="entry name" value="APH"/>
    <property type="match status" value="1"/>
</dbReference>
<dbReference type="RefSeq" id="WP_343834802.1">
    <property type="nucleotide sequence ID" value="NZ_BAAADK010000048.1"/>
</dbReference>
<keyword evidence="2" id="KW-0808">Transferase</keyword>
<dbReference type="InterPro" id="IPR002575">
    <property type="entry name" value="Aminoglycoside_PTrfase"/>
</dbReference>
<comment type="caution">
    <text evidence="2">The sequence shown here is derived from an EMBL/GenBank/DDBJ whole genome shotgun (WGS) entry which is preliminary data.</text>
</comment>
<dbReference type="SUPFAM" id="SSF56112">
    <property type="entry name" value="Protein kinase-like (PK-like)"/>
    <property type="match status" value="1"/>
</dbReference>
<evidence type="ECO:0000259" key="1">
    <source>
        <dbReference type="Pfam" id="PF01636"/>
    </source>
</evidence>
<dbReference type="PIRSF" id="PIRSF000707">
    <property type="entry name" value="Hygromycin-B_kinase"/>
    <property type="match status" value="1"/>
</dbReference>
<keyword evidence="3" id="KW-1185">Reference proteome</keyword>
<dbReference type="EC" id="2.7.1.119" evidence="2"/>
<dbReference type="PANTHER" id="PTHR21310:SF15">
    <property type="entry name" value="AMINOGLYCOSIDE PHOSPHOTRANSFERASE DOMAIN-CONTAINING PROTEIN"/>
    <property type="match status" value="1"/>
</dbReference>
<dbReference type="EMBL" id="JAUSTY010000007">
    <property type="protein sequence ID" value="MDQ0166239.1"/>
    <property type="molecule type" value="Genomic_DNA"/>
</dbReference>
<sequence>MKRDTYSIVNKILDKYSLPQQTLTKFETGTTDVFAYGEDLVIKTYFPEEADERLIEVAVLKHLNQCPLPIRVPSIVNHGVMEDVPYLIMTRVPGYNLDDYRKGLTYDNMRKLLVQIGETMKNVHQIPKETLPDIYLEWSVFMTQQMDNCVAHHRKLGLKEELLRDIPSYIEKYKHLLPTDIQPVLLTGEYTPFNLLVEQQVDGVSLTGMIDFADCMVGFHEYDLLGPAVFFACGNPELLQDLLFAYGYTQDKLDEPLRKRLMLLLLLHRYSDLNVLIQIENWQEKVSSVEELEHLLWCF</sequence>
<protein>
    <submittedName>
        <fullName evidence="2">Hygromycin-B 7''-O-kinase</fullName>
        <ecNumber evidence="2">2.7.1.119</ecNumber>
    </submittedName>
</protein>